<dbReference type="HOGENOM" id="CLU_2103960_0_0_11"/>
<organism evidence="1 2">
    <name type="scientific">Atopobium minutum 10063974</name>
    <dbReference type="NCBI Taxonomy" id="997872"/>
    <lineage>
        <taxon>Bacteria</taxon>
        <taxon>Bacillati</taxon>
        <taxon>Actinomycetota</taxon>
        <taxon>Coriobacteriia</taxon>
        <taxon>Coriobacteriales</taxon>
        <taxon>Atopobiaceae</taxon>
        <taxon>Atopobium</taxon>
    </lineage>
</organism>
<dbReference type="RefSeq" id="WP_002563042.1">
    <property type="nucleotide sequence ID" value="NZ_KB822533.1"/>
</dbReference>
<gene>
    <name evidence="1" type="ORF">HMPREF1091_00267</name>
</gene>
<accession>N2C0L2</accession>
<dbReference type="Proteomes" id="UP000012651">
    <property type="component" value="Unassembled WGS sequence"/>
</dbReference>
<sequence>MKFSKIPADKAFDVLADISTPLANIASDKKLIKALQGFQGNDIQAAKVAKAVGLIAKEHKDDLYAILAATEGQSVEKYLAGRSAAHVIVDAIELLSDDKLTSFLATPATEVLALA</sequence>
<dbReference type="PATRIC" id="fig|997872.3.peg.257"/>
<evidence type="ECO:0000313" key="1">
    <source>
        <dbReference type="EMBL" id="EMZ42709.1"/>
    </source>
</evidence>
<dbReference type="EMBL" id="AGXC01000001">
    <property type="protein sequence ID" value="EMZ42709.1"/>
    <property type="molecule type" value="Genomic_DNA"/>
</dbReference>
<comment type="caution">
    <text evidence="1">The sequence shown here is derived from an EMBL/GenBank/DDBJ whole genome shotgun (WGS) entry which is preliminary data.</text>
</comment>
<proteinExistence type="predicted"/>
<protein>
    <submittedName>
        <fullName evidence="1">Uncharacterized protein</fullName>
    </submittedName>
</protein>
<keyword evidence="2" id="KW-1185">Reference proteome</keyword>
<evidence type="ECO:0000313" key="2">
    <source>
        <dbReference type="Proteomes" id="UP000012651"/>
    </source>
</evidence>
<dbReference type="AlphaFoldDB" id="N2C0L2"/>
<reference evidence="1 2" key="1">
    <citation type="submission" date="2013-03" db="EMBL/GenBank/DDBJ databases">
        <title>The Genome Sequence of Atopobium minutum 10063974.</title>
        <authorList>
            <consortium name="The Broad Institute Genome Sequencing Platform"/>
            <person name="Earl A."/>
            <person name="Ward D."/>
            <person name="Feldgarden M."/>
            <person name="Gevers D."/>
            <person name="Lambert T."/>
            <person name="Marvaud J.-C."/>
            <person name="Courvalin P."/>
            <person name="Walker B."/>
            <person name="Young S.K."/>
            <person name="Zeng Q."/>
            <person name="Gargeya S."/>
            <person name="Fitzgerald M."/>
            <person name="Haas B."/>
            <person name="Abouelleil A."/>
            <person name="Alvarado L."/>
            <person name="Arachchi H.M."/>
            <person name="Berlin A.M."/>
            <person name="Chapman S.B."/>
            <person name="Dewar J."/>
            <person name="Goldberg J."/>
            <person name="Griggs A."/>
            <person name="Gujja S."/>
            <person name="Hansen M."/>
            <person name="Howarth C."/>
            <person name="Imamovic A."/>
            <person name="Larimer J."/>
            <person name="McCowan C."/>
            <person name="Murphy C."/>
            <person name="Neiman D."/>
            <person name="Pearson M."/>
            <person name="Priest M."/>
            <person name="Roberts A."/>
            <person name="Saif S."/>
            <person name="Shea T."/>
            <person name="Sisk P."/>
            <person name="Sykes S."/>
            <person name="Wortman J."/>
            <person name="Nusbaum C."/>
            <person name="Birren B."/>
        </authorList>
    </citation>
    <scope>NUCLEOTIDE SEQUENCE [LARGE SCALE GENOMIC DNA]</scope>
    <source>
        <strain evidence="1 2">10063974</strain>
    </source>
</reference>
<name>N2C0L2_9ACTN</name>